<feature type="signal peptide" evidence="2">
    <location>
        <begin position="1"/>
        <end position="20"/>
    </location>
</feature>
<sequence length="238" mass="26862">MLFHILILAQLISAAQNILAIVVPPYSFDCNTTPLFQLLLYVFYQLIIVILAISPLKRYQKISDSMLAGQSIFLFSLHIMAVPRIIPFIWFIAEILFVVTAIGVAIKPKLLGTALAIGGGYSLSYYLCALFRMGNMFVFYFQTAILIIGFMILGFLRSQIQSGLCRGFVLSLTLIQIMDLIIPGINMFYSIHGLSSISFLGILFFHILFILFFCAILGWVFFKERIESKLVKQEGSKE</sequence>
<reference evidence="3 4" key="1">
    <citation type="submission" date="2019-01" db="EMBL/GenBank/DDBJ databases">
        <title>Genomes sequencing and comparative genomics of infectious freshwater microsporidia, Cucumispora dikerogammari and Thelohania contejeani.</title>
        <authorList>
            <person name="Cormier A."/>
            <person name="Giraud I."/>
            <person name="Wattier R."/>
            <person name="Teixeira M."/>
            <person name="Grandjean F."/>
            <person name="Rigaud T."/>
            <person name="Cordaux R."/>
        </authorList>
    </citation>
    <scope>NUCLEOTIDE SEQUENCE [LARGE SCALE GENOMIC DNA]</scope>
    <source>
        <strain evidence="3">T1</strain>
        <tissue evidence="3">Spores</tissue>
    </source>
</reference>
<organism evidence="3 4">
    <name type="scientific">Astathelohania contejeani</name>
    <dbReference type="NCBI Taxonomy" id="164912"/>
    <lineage>
        <taxon>Eukaryota</taxon>
        <taxon>Fungi</taxon>
        <taxon>Fungi incertae sedis</taxon>
        <taxon>Microsporidia</taxon>
        <taxon>Astathelohaniidae</taxon>
        <taxon>Astathelohania</taxon>
    </lineage>
</organism>
<comment type="caution">
    <text evidence="3">The sequence shown here is derived from an EMBL/GenBank/DDBJ whole genome shotgun (WGS) entry which is preliminary data.</text>
</comment>
<evidence type="ECO:0000256" key="2">
    <source>
        <dbReference type="SAM" id="SignalP"/>
    </source>
</evidence>
<keyword evidence="1" id="KW-0472">Membrane</keyword>
<feature type="transmembrane region" description="Helical" evidence="1">
    <location>
        <begin position="197"/>
        <end position="222"/>
    </location>
</feature>
<protein>
    <submittedName>
        <fullName evidence="3">Uncharacterized protein</fullName>
    </submittedName>
</protein>
<evidence type="ECO:0000313" key="4">
    <source>
        <dbReference type="Proteomes" id="UP001516464"/>
    </source>
</evidence>
<evidence type="ECO:0000313" key="3">
    <source>
        <dbReference type="EMBL" id="KAF7683908.1"/>
    </source>
</evidence>
<keyword evidence="1" id="KW-0812">Transmembrane</keyword>
<keyword evidence="1" id="KW-1133">Transmembrane helix</keyword>
<keyword evidence="4" id="KW-1185">Reference proteome</keyword>
<feature type="chain" id="PRO_5045710501" evidence="2">
    <location>
        <begin position="21"/>
        <end position="238"/>
    </location>
</feature>
<evidence type="ECO:0000256" key="1">
    <source>
        <dbReference type="SAM" id="Phobius"/>
    </source>
</evidence>
<feature type="transmembrane region" description="Helical" evidence="1">
    <location>
        <begin position="88"/>
        <end position="106"/>
    </location>
</feature>
<feature type="transmembrane region" description="Helical" evidence="1">
    <location>
        <begin position="168"/>
        <end position="191"/>
    </location>
</feature>
<dbReference type="Proteomes" id="UP001516464">
    <property type="component" value="Unassembled WGS sequence"/>
</dbReference>
<keyword evidence="2" id="KW-0732">Signal</keyword>
<feature type="transmembrane region" description="Helical" evidence="1">
    <location>
        <begin position="139"/>
        <end position="156"/>
    </location>
</feature>
<gene>
    <name evidence="3" type="ORF">TCON_0902</name>
</gene>
<dbReference type="EMBL" id="SBIQ01000042">
    <property type="protein sequence ID" value="KAF7683908.1"/>
    <property type="molecule type" value="Genomic_DNA"/>
</dbReference>
<accession>A0ABQ7I0G4</accession>
<proteinExistence type="predicted"/>
<feature type="transmembrane region" description="Helical" evidence="1">
    <location>
        <begin position="36"/>
        <end position="53"/>
    </location>
</feature>
<name>A0ABQ7I0G4_9MICR</name>
<feature type="transmembrane region" description="Helical" evidence="1">
    <location>
        <begin position="65"/>
        <end position="82"/>
    </location>
</feature>